<dbReference type="EMBL" id="MU006238">
    <property type="protein sequence ID" value="KAF2821143.1"/>
    <property type="molecule type" value="Genomic_DNA"/>
</dbReference>
<dbReference type="AlphaFoldDB" id="A0A6A6ZK60"/>
<proteinExistence type="predicted"/>
<organism evidence="1 2">
    <name type="scientific">Ophiobolus disseminans</name>
    <dbReference type="NCBI Taxonomy" id="1469910"/>
    <lineage>
        <taxon>Eukaryota</taxon>
        <taxon>Fungi</taxon>
        <taxon>Dikarya</taxon>
        <taxon>Ascomycota</taxon>
        <taxon>Pezizomycotina</taxon>
        <taxon>Dothideomycetes</taxon>
        <taxon>Pleosporomycetidae</taxon>
        <taxon>Pleosporales</taxon>
        <taxon>Pleosporineae</taxon>
        <taxon>Phaeosphaeriaceae</taxon>
        <taxon>Ophiobolus</taxon>
    </lineage>
</organism>
<evidence type="ECO:0000313" key="2">
    <source>
        <dbReference type="Proteomes" id="UP000799424"/>
    </source>
</evidence>
<dbReference type="OrthoDB" id="10617546at2759"/>
<evidence type="ECO:0000313" key="1">
    <source>
        <dbReference type="EMBL" id="KAF2821143.1"/>
    </source>
</evidence>
<accession>A0A6A6ZK60</accession>
<reference evidence="1" key="1">
    <citation type="journal article" date="2020" name="Stud. Mycol.">
        <title>101 Dothideomycetes genomes: a test case for predicting lifestyles and emergence of pathogens.</title>
        <authorList>
            <person name="Haridas S."/>
            <person name="Albert R."/>
            <person name="Binder M."/>
            <person name="Bloem J."/>
            <person name="Labutti K."/>
            <person name="Salamov A."/>
            <person name="Andreopoulos B."/>
            <person name="Baker S."/>
            <person name="Barry K."/>
            <person name="Bills G."/>
            <person name="Bluhm B."/>
            <person name="Cannon C."/>
            <person name="Castanera R."/>
            <person name="Culley D."/>
            <person name="Daum C."/>
            <person name="Ezra D."/>
            <person name="Gonzalez J."/>
            <person name="Henrissat B."/>
            <person name="Kuo A."/>
            <person name="Liang C."/>
            <person name="Lipzen A."/>
            <person name="Lutzoni F."/>
            <person name="Magnuson J."/>
            <person name="Mondo S."/>
            <person name="Nolan M."/>
            <person name="Ohm R."/>
            <person name="Pangilinan J."/>
            <person name="Park H.-J."/>
            <person name="Ramirez L."/>
            <person name="Alfaro M."/>
            <person name="Sun H."/>
            <person name="Tritt A."/>
            <person name="Yoshinaga Y."/>
            <person name="Zwiers L.-H."/>
            <person name="Turgeon B."/>
            <person name="Goodwin S."/>
            <person name="Spatafora J."/>
            <person name="Crous P."/>
            <person name="Grigoriev I."/>
        </authorList>
    </citation>
    <scope>NUCLEOTIDE SEQUENCE</scope>
    <source>
        <strain evidence="1">CBS 113818</strain>
    </source>
</reference>
<name>A0A6A6ZK60_9PLEO</name>
<gene>
    <name evidence="1" type="ORF">CC86DRAFT_109792</name>
</gene>
<dbReference type="Proteomes" id="UP000799424">
    <property type="component" value="Unassembled WGS sequence"/>
</dbReference>
<sequence>MLCAKVTMPSCPSHAFVTFVSTAGPRNSPDADRERYIYLSFFLGRSWLVWPHFFLRCKCVSRGTSIAMLLVRFSCGVWMQSGCAGAAGTYAVDSPRWQTCVALAADHLIAVVLGGERLERRLDDATTETEDQVEG</sequence>
<keyword evidence="2" id="KW-1185">Reference proteome</keyword>
<protein>
    <submittedName>
        <fullName evidence="1">Uncharacterized protein</fullName>
    </submittedName>
</protein>